<gene>
    <name evidence="1" type="ORF">V5R04_12690</name>
</gene>
<accession>A0AAU7DVL6</accession>
<evidence type="ECO:0000313" key="1">
    <source>
        <dbReference type="EMBL" id="XBH21062.1"/>
    </source>
</evidence>
<sequence>MDFQLFIIDDCPNSQPAASLLARALEAEGMSPNAFTTTVVATDAQAQELGFHGSPTFAHNRTDLFPSATAPAVSCRLYQTTNGIAGLPTLEALRAAIRPHLV</sequence>
<reference evidence="1" key="1">
    <citation type="submission" date="2024-02" db="EMBL/GenBank/DDBJ databases">
        <title>Tomenella chthoni gen. nov. sp. nov., a member of the family Jonesiaceae isolated from bat guano.</title>
        <authorList>
            <person name="Miller S.L."/>
            <person name="King J."/>
            <person name="Sankaranarayanan K."/>
            <person name="Lawson P.A."/>
        </authorList>
    </citation>
    <scope>NUCLEOTIDE SEQUENCE</scope>
    <source>
        <strain evidence="1">BS-20</strain>
    </source>
</reference>
<name>A0AAU7DVL6_9MICO</name>
<protein>
    <recommendedName>
        <fullName evidence="2">Thioredoxin family protein</fullName>
    </recommendedName>
</protein>
<proteinExistence type="predicted"/>
<organism evidence="1">
    <name type="scientific">Jonesiaceae bacterium BS-20</name>
    <dbReference type="NCBI Taxonomy" id="3120821"/>
    <lineage>
        <taxon>Bacteria</taxon>
        <taxon>Bacillati</taxon>
        <taxon>Actinomycetota</taxon>
        <taxon>Actinomycetes</taxon>
        <taxon>Micrococcales</taxon>
        <taxon>Jonesiaceae</taxon>
    </lineage>
</organism>
<dbReference type="EMBL" id="CP146203">
    <property type="protein sequence ID" value="XBH21062.1"/>
    <property type="molecule type" value="Genomic_DNA"/>
</dbReference>
<dbReference type="AlphaFoldDB" id="A0AAU7DVL6"/>
<evidence type="ECO:0008006" key="2">
    <source>
        <dbReference type="Google" id="ProtNLM"/>
    </source>
</evidence>